<keyword evidence="2" id="KW-0433">Leucine-rich repeat</keyword>
<dbReference type="PANTHER" id="PTHR48007:SF77">
    <property type="entry name" value="PROTEIN KINASE DOMAIN-CONTAINING PROTEIN"/>
    <property type="match status" value="1"/>
</dbReference>
<dbReference type="InterPro" id="IPR000719">
    <property type="entry name" value="Prot_kinase_dom"/>
</dbReference>
<protein>
    <recommendedName>
        <fullName evidence="9">Protein kinase domain-containing protein</fullName>
    </recommendedName>
</protein>
<comment type="subcellular location">
    <subcellularLocation>
        <location evidence="1">Membrane</location>
    </subcellularLocation>
</comment>
<dbReference type="InterPro" id="IPR046959">
    <property type="entry name" value="PRK1-6/SRF4-like"/>
</dbReference>
<dbReference type="PANTHER" id="PTHR48007">
    <property type="entry name" value="LEUCINE-RICH REPEAT RECEPTOR-LIKE PROTEIN KINASE PXC1"/>
    <property type="match status" value="1"/>
</dbReference>
<feature type="signal peptide" evidence="8">
    <location>
        <begin position="1"/>
        <end position="29"/>
    </location>
</feature>
<evidence type="ECO:0000256" key="6">
    <source>
        <dbReference type="ARBA" id="ARBA00023136"/>
    </source>
</evidence>
<dbReference type="InterPro" id="IPR001611">
    <property type="entry name" value="Leu-rich_rpt"/>
</dbReference>
<dbReference type="InterPro" id="IPR032675">
    <property type="entry name" value="LRR_dom_sf"/>
</dbReference>
<evidence type="ECO:0000313" key="11">
    <source>
        <dbReference type="Proteomes" id="UP001396334"/>
    </source>
</evidence>
<evidence type="ECO:0000256" key="8">
    <source>
        <dbReference type="SAM" id="SignalP"/>
    </source>
</evidence>
<evidence type="ECO:0000259" key="9">
    <source>
        <dbReference type="PROSITE" id="PS50011"/>
    </source>
</evidence>
<keyword evidence="5 7" id="KW-1133">Transmembrane helix</keyword>
<evidence type="ECO:0000256" key="2">
    <source>
        <dbReference type="ARBA" id="ARBA00022614"/>
    </source>
</evidence>
<dbReference type="Pfam" id="PF13855">
    <property type="entry name" value="LRR_8"/>
    <property type="match status" value="1"/>
</dbReference>
<keyword evidence="11" id="KW-1185">Reference proteome</keyword>
<gene>
    <name evidence="10" type="ORF">V6N11_073791</name>
</gene>
<feature type="domain" description="Protein kinase" evidence="9">
    <location>
        <begin position="296"/>
        <end position="559"/>
    </location>
</feature>
<dbReference type="SUPFAM" id="SSF56112">
    <property type="entry name" value="Protein kinase-like (PK-like)"/>
    <property type="match status" value="1"/>
</dbReference>
<dbReference type="EMBL" id="JBBPBN010000080">
    <property type="protein sequence ID" value="KAK8983373.1"/>
    <property type="molecule type" value="Genomic_DNA"/>
</dbReference>
<evidence type="ECO:0000256" key="5">
    <source>
        <dbReference type="ARBA" id="ARBA00022989"/>
    </source>
</evidence>
<evidence type="ECO:0000256" key="3">
    <source>
        <dbReference type="ARBA" id="ARBA00022692"/>
    </source>
</evidence>
<evidence type="ECO:0000256" key="4">
    <source>
        <dbReference type="ARBA" id="ARBA00022737"/>
    </source>
</evidence>
<evidence type="ECO:0000256" key="1">
    <source>
        <dbReference type="ARBA" id="ARBA00004370"/>
    </source>
</evidence>
<feature type="transmembrane region" description="Helical" evidence="7">
    <location>
        <begin position="216"/>
        <end position="236"/>
    </location>
</feature>
<proteinExistence type="predicted"/>
<accession>A0ABR2P4Y8</accession>
<organism evidence="10 11">
    <name type="scientific">Hibiscus sabdariffa</name>
    <name type="common">roselle</name>
    <dbReference type="NCBI Taxonomy" id="183260"/>
    <lineage>
        <taxon>Eukaryota</taxon>
        <taxon>Viridiplantae</taxon>
        <taxon>Streptophyta</taxon>
        <taxon>Embryophyta</taxon>
        <taxon>Tracheophyta</taxon>
        <taxon>Spermatophyta</taxon>
        <taxon>Magnoliopsida</taxon>
        <taxon>eudicotyledons</taxon>
        <taxon>Gunneridae</taxon>
        <taxon>Pentapetalae</taxon>
        <taxon>rosids</taxon>
        <taxon>malvids</taxon>
        <taxon>Malvales</taxon>
        <taxon>Malvaceae</taxon>
        <taxon>Malvoideae</taxon>
        <taxon>Hibiscus</taxon>
    </lineage>
</organism>
<keyword evidence="3 7" id="KW-0812">Transmembrane</keyword>
<dbReference type="InterPro" id="IPR001245">
    <property type="entry name" value="Ser-Thr/Tyr_kinase_cat_dom"/>
</dbReference>
<sequence>MQSEGGFDLFFKWLTCMAVVSALTEACMGGELQESKSFYSFITSIDPQNNLGIQWNELPHNPCLHMLNGVECNLQATSIVEIRLENLNLSGVLDADSLCKLRKLEVVSLSRNLIHGTIPSSISYCTRLRYLNLSSNSLSGRVPRTLTKLKYLKSLDVSNNRFMIIGPNIGKGSEHSYKNFKKPVSLQRDGQLNTTMKDEQAAGASKDSSEKNSTNLLVTLLPLFFSFGFLFVFVYYMSKRAVKIAKEEEVPEVLKESPLKLPPVDAQQEVEQEDRQQDLVFFVEDRESFKLDDLLDASADLRSQSICSSLYMVILKNNTTYAVKRLKKLQVSLEDFSQTMRRIGNLKHRNILPLVGYSCTNDEKLLFYKYQSNGSLLNLLQGYIEGKREFPWTLRLTIASGLAKGLAFIYQNPTDVEESIPHGNLKLSNILLGENMEPLISEYGISRLLDPKKNSLLSNGYAAPEKSLSEQGDIFSFGVILLELLTGKMVEKTGVDLPKWVKSMVREEWTGEVFDKEVPKAALQWAFPLLNIALKCVSHSPQDRPTASEVSEKIDEALLAHDDRSISSMSSWESGHPDCCILHSVIPEIVVPELSDLVAPLSMSRGSVMELLRPEETLSESPTSAVFSFGAELCSSVEVFEAAEPSEDLEIAAADGDETP</sequence>
<keyword evidence="4" id="KW-0677">Repeat</keyword>
<comment type="caution">
    <text evidence="10">The sequence shown here is derived from an EMBL/GenBank/DDBJ whole genome shotgun (WGS) entry which is preliminary data.</text>
</comment>
<keyword evidence="6 7" id="KW-0472">Membrane</keyword>
<name>A0ABR2P4Y8_9ROSI</name>
<keyword evidence="8" id="KW-0732">Signal</keyword>
<dbReference type="Gene3D" id="3.80.10.10">
    <property type="entry name" value="Ribonuclease Inhibitor"/>
    <property type="match status" value="1"/>
</dbReference>
<reference evidence="10 11" key="1">
    <citation type="journal article" date="2024" name="G3 (Bethesda)">
        <title>Genome assembly of Hibiscus sabdariffa L. provides insights into metabolisms of medicinal natural products.</title>
        <authorList>
            <person name="Kim T."/>
        </authorList>
    </citation>
    <scope>NUCLEOTIDE SEQUENCE [LARGE SCALE GENOMIC DNA]</scope>
    <source>
        <strain evidence="10">TK-2024</strain>
        <tissue evidence="10">Old leaves</tissue>
    </source>
</reference>
<dbReference type="SUPFAM" id="SSF52058">
    <property type="entry name" value="L domain-like"/>
    <property type="match status" value="1"/>
</dbReference>
<dbReference type="Gene3D" id="1.10.510.10">
    <property type="entry name" value="Transferase(Phosphotransferase) domain 1"/>
    <property type="match status" value="1"/>
</dbReference>
<dbReference type="Proteomes" id="UP001396334">
    <property type="component" value="Unassembled WGS sequence"/>
</dbReference>
<dbReference type="Pfam" id="PF07714">
    <property type="entry name" value="PK_Tyr_Ser-Thr"/>
    <property type="match status" value="1"/>
</dbReference>
<evidence type="ECO:0000256" key="7">
    <source>
        <dbReference type="SAM" id="Phobius"/>
    </source>
</evidence>
<dbReference type="Gene3D" id="3.30.200.20">
    <property type="entry name" value="Phosphorylase Kinase, domain 1"/>
    <property type="match status" value="1"/>
</dbReference>
<dbReference type="InterPro" id="IPR011009">
    <property type="entry name" value="Kinase-like_dom_sf"/>
</dbReference>
<dbReference type="PROSITE" id="PS50011">
    <property type="entry name" value="PROTEIN_KINASE_DOM"/>
    <property type="match status" value="1"/>
</dbReference>
<feature type="chain" id="PRO_5045286507" description="Protein kinase domain-containing protein" evidence="8">
    <location>
        <begin position="30"/>
        <end position="660"/>
    </location>
</feature>
<evidence type="ECO:0000313" key="10">
    <source>
        <dbReference type="EMBL" id="KAK8983373.1"/>
    </source>
</evidence>